<evidence type="ECO:0000256" key="1">
    <source>
        <dbReference type="ARBA" id="ARBA00022723"/>
    </source>
</evidence>
<evidence type="ECO:0000256" key="3">
    <source>
        <dbReference type="ARBA" id="ARBA00022771"/>
    </source>
</evidence>
<dbReference type="InterPro" id="IPR036236">
    <property type="entry name" value="Znf_C2H2_sf"/>
</dbReference>
<dbReference type="Proteomes" id="UP000479190">
    <property type="component" value="Unassembled WGS sequence"/>
</dbReference>
<proteinExistence type="predicted"/>
<sequence length="374" mass="43256">NINAACAIASFYPRSNTYVGGVKPSCRRRRVRVRACFVPAREYIKPRRAPERHQSFRELLRVTLIRTIDQTEQILVVHVLGDTLKRHKMTVHDRGKPFECEICHKSFGQKCDLKIHINGNKRTITIRYINKWSWLQGVSHSYVDHDVTARTPCLPACAYKRKIHGVVVARELRRCCCCCLATFWPRRRPHKMADAIVRRGQEEDRQQQQQQQRHFSKDVFVILHAPSIIEPLLYMGGFCEKFARSDRDDKPEETCSAGKRIFDPNCAHFIRVGCTCWLCRIMHMETHSNTCCYSAKQAKLFTRARPIHNEGTASSNSDIFNHQYHNCRAIPVARTYIMDVSLEFRALFTIAVTVTIIRNCFRTFTTTGPGSKPT</sequence>
<dbReference type="Gene3D" id="3.30.160.60">
    <property type="entry name" value="Classic Zinc Finger"/>
    <property type="match status" value="1"/>
</dbReference>
<evidence type="ECO:0000259" key="6">
    <source>
        <dbReference type="PROSITE" id="PS50157"/>
    </source>
</evidence>
<evidence type="ECO:0000256" key="2">
    <source>
        <dbReference type="ARBA" id="ARBA00022737"/>
    </source>
</evidence>
<dbReference type="InterPro" id="IPR013087">
    <property type="entry name" value="Znf_C2H2_type"/>
</dbReference>
<organism evidence="7 8">
    <name type="scientific">Trichogramma brassicae</name>
    <dbReference type="NCBI Taxonomy" id="86971"/>
    <lineage>
        <taxon>Eukaryota</taxon>
        <taxon>Metazoa</taxon>
        <taxon>Ecdysozoa</taxon>
        <taxon>Arthropoda</taxon>
        <taxon>Hexapoda</taxon>
        <taxon>Insecta</taxon>
        <taxon>Pterygota</taxon>
        <taxon>Neoptera</taxon>
        <taxon>Endopterygota</taxon>
        <taxon>Hymenoptera</taxon>
        <taxon>Apocrita</taxon>
        <taxon>Proctotrupomorpha</taxon>
        <taxon>Chalcidoidea</taxon>
        <taxon>Trichogrammatidae</taxon>
        <taxon>Trichogramma</taxon>
    </lineage>
</organism>
<dbReference type="GO" id="GO:0008270">
    <property type="term" value="F:zinc ion binding"/>
    <property type="evidence" value="ECO:0007669"/>
    <property type="project" value="UniProtKB-KW"/>
</dbReference>
<dbReference type="EMBL" id="CADCXV010000647">
    <property type="protein sequence ID" value="CAB0031591.1"/>
    <property type="molecule type" value="Genomic_DNA"/>
</dbReference>
<accession>A0A6H5I934</accession>
<keyword evidence="8" id="KW-1185">Reference proteome</keyword>
<gene>
    <name evidence="7" type="ORF">TBRA_LOCUS3558</name>
</gene>
<feature type="domain" description="C2H2-type" evidence="6">
    <location>
        <begin position="98"/>
        <end position="116"/>
    </location>
</feature>
<protein>
    <recommendedName>
        <fullName evidence="6">C2H2-type domain-containing protein</fullName>
    </recommendedName>
</protein>
<evidence type="ECO:0000313" key="8">
    <source>
        <dbReference type="Proteomes" id="UP000479190"/>
    </source>
</evidence>
<keyword evidence="2" id="KW-0677">Repeat</keyword>
<evidence type="ECO:0000256" key="4">
    <source>
        <dbReference type="ARBA" id="ARBA00022833"/>
    </source>
</evidence>
<feature type="non-terminal residue" evidence="7">
    <location>
        <position position="1"/>
    </location>
</feature>
<evidence type="ECO:0000256" key="5">
    <source>
        <dbReference type="PROSITE-ProRule" id="PRU00042"/>
    </source>
</evidence>
<dbReference type="SUPFAM" id="SSF57667">
    <property type="entry name" value="beta-beta-alpha zinc fingers"/>
    <property type="match status" value="1"/>
</dbReference>
<name>A0A6H5I934_9HYME</name>
<evidence type="ECO:0000313" key="7">
    <source>
        <dbReference type="EMBL" id="CAB0031591.1"/>
    </source>
</evidence>
<keyword evidence="4" id="KW-0862">Zinc</keyword>
<dbReference type="PROSITE" id="PS50157">
    <property type="entry name" value="ZINC_FINGER_C2H2_2"/>
    <property type="match status" value="1"/>
</dbReference>
<dbReference type="AlphaFoldDB" id="A0A6H5I934"/>
<reference evidence="7 8" key="1">
    <citation type="submission" date="2020-02" db="EMBL/GenBank/DDBJ databases">
        <authorList>
            <person name="Ferguson B K."/>
        </authorList>
    </citation>
    <scope>NUCLEOTIDE SEQUENCE [LARGE SCALE GENOMIC DNA]</scope>
</reference>
<keyword evidence="3 5" id="KW-0863">Zinc-finger</keyword>
<dbReference type="FunFam" id="3.30.160.60:FF:000110">
    <property type="entry name" value="Zinc finger protein-like"/>
    <property type="match status" value="1"/>
</dbReference>
<keyword evidence="1" id="KW-0479">Metal-binding</keyword>